<protein>
    <recommendedName>
        <fullName evidence="6">Tetratricopeptide repeat protein 9C</fullName>
    </recommendedName>
</protein>
<evidence type="ECO:0008006" key="6">
    <source>
        <dbReference type="Google" id="ProtNLM"/>
    </source>
</evidence>
<organism evidence="4 5">
    <name type="scientific">Littorina saxatilis</name>
    <dbReference type="NCBI Taxonomy" id="31220"/>
    <lineage>
        <taxon>Eukaryota</taxon>
        <taxon>Metazoa</taxon>
        <taxon>Spiralia</taxon>
        <taxon>Lophotrochozoa</taxon>
        <taxon>Mollusca</taxon>
        <taxon>Gastropoda</taxon>
        <taxon>Caenogastropoda</taxon>
        <taxon>Littorinimorpha</taxon>
        <taxon>Littorinoidea</taxon>
        <taxon>Littorinidae</taxon>
        <taxon>Littorina</taxon>
    </lineage>
</organism>
<dbReference type="InterPro" id="IPR011990">
    <property type="entry name" value="TPR-like_helical_dom_sf"/>
</dbReference>
<evidence type="ECO:0000256" key="3">
    <source>
        <dbReference type="SAM" id="MobiDB-lite"/>
    </source>
</evidence>
<keyword evidence="1" id="KW-0677">Repeat</keyword>
<name>A0AAN9BEB9_9CAEN</name>
<proteinExistence type="predicted"/>
<dbReference type="InterPro" id="IPR039663">
    <property type="entry name" value="AIP/AIPL1/TTC9"/>
</dbReference>
<evidence type="ECO:0000256" key="2">
    <source>
        <dbReference type="ARBA" id="ARBA00022803"/>
    </source>
</evidence>
<evidence type="ECO:0000256" key="1">
    <source>
        <dbReference type="ARBA" id="ARBA00022737"/>
    </source>
</evidence>
<accession>A0AAN9BEB9</accession>
<keyword evidence="5" id="KW-1185">Reference proteome</keyword>
<dbReference type="SUPFAM" id="SSF48452">
    <property type="entry name" value="TPR-like"/>
    <property type="match status" value="1"/>
</dbReference>
<dbReference type="PANTHER" id="PTHR11242:SF18">
    <property type="entry name" value="PEPTIDYLPROLYL ISOMERASE"/>
    <property type="match status" value="1"/>
</dbReference>
<dbReference type="Proteomes" id="UP001374579">
    <property type="component" value="Unassembled WGS sequence"/>
</dbReference>
<evidence type="ECO:0000313" key="4">
    <source>
        <dbReference type="EMBL" id="KAK7104468.1"/>
    </source>
</evidence>
<evidence type="ECO:0000313" key="5">
    <source>
        <dbReference type="Proteomes" id="UP001374579"/>
    </source>
</evidence>
<dbReference type="Gene3D" id="1.25.40.10">
    <property type="entry name" value="Tetratricopeptide repeat domain"/>
    <property type="match status" value="1"/>
</dbReference>
<dbReference type="PANTHER" id="PTHR11242">
    <property type="entry name" value="ARYL HYDROCARBON RECEPTOR INTERACTING PROTEIN RELATED"/>
    <property type="match status" value="1"/>
</dbReference>
<dbReference type="Pfam" id="PF14559">
    <property type="entry name" value="TPR_19"/>
    <property type="match status" value="1"/>
</dbReference>
<dbReference type="AlphaFoldDB" id="A0AAN9BEB9"/>
<comment type="caution">
    <text evidence="4">The sequence shown here is derived from an EMBL/GenBank/DDBJ whole genome shotgun (WGS) entry which is preliminary data.</text>
</comment>
<gene>
    <name evidence="4" type="ORF">V1264_019180</name>
</gene>
<feature type="region of interest" description="Disordered" evidence="3">
    <location>
        <begin position="180"/>
        <end position="200"/>
    </location>
</feature>
<sequence>MDAQPDKWQSHREQLKNAAVMKKEGNNAYVSKDYRIAVGKYHRALLQLKAVGVQSAELELFGKNTPPLPKDMLDERDRLLCECYNNLAACLLAKEKEPNYEKVVGYCQKVLDHDPKNVKAIFRMGTALHHLGNLDKAHDVLTSTSACQTEKQIQALLRTIKEAQKVQDQKVKATYQKMFSSDSSKARTAEPNGYGHSDPIVIKSNAAASASCQESSDSGAASNQGTKFIQVASANDEAPC</sequence>
<reference evidence="4 5" key="1">
    <citation type="submission" date="2024-02" db="EMBL/GenBank/DDBJ databases">
        <title>Chromosome-scale genome assembly of the rough periwinkle Littorina saxatilis.</title>
        <authorList>
            <person name="De Jode A."/>
            <person name="Faria R."/>
            <person name="Formenti G."/>
            <person name="Sims Y."/>
            <person name="Smith T.P."/>
            <person name="Tracey A."/>
            <person name="Wood J.M.D."/>
            <person name="Zagrodzka Z.B."/>
            <person name="Johannesson K."/>
            <person name="Butlin R.K."/>
            <person name="Leder E.H."/>
        </authorList>
    </citation>
    <scope>NUCLEOTIDE SEQUENCE [LARGE SCALE GENOMIC DNA]</scope>
    <source>
        <strain evidence="4">Snail1</strain>
        <tissue evidence="4">Muscle</tissue>
    </source>
</reference>
<dbReference type="EMBL" id="JBAMIC010000008">
    <property type="protein sequence ID" value="KAK7104468.1"/>
    <property type="molecule type" value="Genomic_DNA"/>
</dbReference>
<keyword evidence="2" id="KW-0802">TPR repeat</keyword>